<accession>A0A8X7VHC0</accession>
<dbReference type="AlphaFoldDB" id="A0A8X7VHC0"/>
<feature type="region of interest" description="Disordered" evidence="1">
    <location>
        <begin position="348"/>
        <end position="377"/>
    </location>
</feature>
<dbReference type="CDD" id="cd04480">
    <property type="entry name" value="RPA1_DBD_A_like"/>
    <property type="match status" value="1"/>
</dbReference>
<dbReference type="InterPro" id="IPR012340">
    <property type="entry name" value="NA-bd_OB-fold"/>
</dbReference>
<organism evidence="3 4">
    <name type="scientific">Brassica carinata</name>
    <name type="common">Ethiopian mustard</name>
    <name type="synonym">Abyssinian cabbage</name>
    <dbReference type="NCBI Taxonomy" id="52824"/>
    <lineage>
        <taxon>Eukaryota</taxon>
        <taxon>Viridiplantae</taxon>
        <taxon>Streptophyta</taxon>
        <taxon>Embryophyta</taxon>
        <taxon>Tracheophyta</taxon>
        <taxon>Spermatophyta</taxon>
        <taxon>Magnoliopsida</taxon>
        <taxon>eudicotyledons</taxon>
        <taxon>Gunneridae</taxon>
        <taxon>Pentapetalae</taxon>
        <taxon>rosids</taxon>
        <taxon>malvids</taxon>
        <taxon>Brassicales</taxon>
        <taxon>Brassicaceae</taxon>
        <taxon>Brassiceae</taxon>
        <taxon>Brassica</taxon>
    </lineage>
</organism>
<proteinExistence type="predicted"/>
<evidence type="ECO:0000256" key="1">
    <source>
        <dbReference type="SAM" id="MobiDB-lite"/>
    </source>
</evidence>
<feature type="domain" description="Replication protein A 70 kDa DNA-binding subunit B/D first OB fold" evidence="2">
    <location>
        <begin position="11"/>
        <end position="110"/>
    </location>
</feature>
<keyword evidence="4" id="KW-1185">Reference proteome</keyword>
<name>A0A8X7VHC0_BRACI</name>
<feature type="compositionally biased region" description="Polar residues" evidence="1">
    <location>
        <begin position="365"/>
        <end position="377"/>
    </location>
</feature>
<dbReference type="Gene3D" id="2.40.50.140">
    <property type="entry name" value="Nucleic acid-binding proteins"/>
    <property type="match status" value="3"/>
</dbReference>
<dbReference type="Proteomes" id="UP000886595">
    <property type="component" value="Unassembled WGS sequence"/>
</dbReference>
<dbReference type="OrthoDB" id="1061380at2759"/>
<dbReference type="SUPFAM" id="SSF50249">
    <property type="entry name" value="Nucleic acid-binding proteins"/>
    <property type="match status" value="2"/>
</dbReference>
<dbReference type="Pfam" id="PF02721">
    <property type="entry name" value="DUF223"/>
    <property type="match status" value="1"/>
</dbReference>
<dbReference type="PANTHER" id="PTHR47165:SF4">
    <property type="entry name" value="OS03G0429900 PROTEIN"/>
    <property type="match status" value="1"/>
</dbReference>
<dbReference type="PANTHER" id="PTHR47165">
    <property type="entry name" value="OS03G0429900 PROTEIN"/>
    <property type="match status" value="1"/>
</dbReference>
<dbReference type="EMBL" id="JAAMPC010000005">
    <property type="protein sequence ID" value="KAG2311010.1"/>
    <property type="molecule type" value="Genomic_DNA"/>
</dbReference>
<evidence type="ECO:0000313" key="4">
    <source>
        <dbReference type="Proteomes" id="UP000886595"/>
    </source>
</evidence>
<gene>
    <name evidence="3" type="ORF">Bca52824_022567</name>
</gene>
<evidence type="ECO:0000259" key="2">
    <source>
        <dbReference type="Pfam" id="PF02721"/>
    </source>
</evidence>
<feature type="region of interest" description="Disordered" evidence="1">
    <location>
        <begin position="563"/>
        <end position="588"/>
    </location>
</feature>
<evidence type="ECO:0000313" key="3">
    <source>
        <dbReference type="EMBL" id="KAG2311010.1"/>
    </source>
</evidence>
<feature type="compositionally biased region" description="Basic and acidic residues" evidence="1">
    <location>
        <begin position="479"/>
        <end position="489"/>
    </location>
</feature>
<sequence length="632" mass="71398">MAMVTPNPVRQLNDVKPFKDAWKVEIKVLHSWAQHSSYAGGNSIDFILADKTGVKIHCTCKKNFFPRVKKLLVGEWKFIENFKVTPATGKYRPTSHKYKISITASTNVSNSGLKMEDDFLTLTPLQSIINGSLDANFLVDVIGRAIDIGDLQAVQVGGKEKKKLELTLTDTNDQHIGCCLWGQFAEKMIAAFNDGEENNILCLLRFAKINVYKGQVQITNAFDISSMVINPTGFDVQDYPAMVPNNELAISSGSGEIENPKTIKRQTEKWSLYPERSILDILMSTEIEKCVVKETVYAIDTDWAWYHFACVKCNYKKVDNITKKDVVPVKHLWYCYTCNHSVTKVAPRMKRKDSTPHGVKGHQYGSHSASKQRRLASQSKDIPLTSVFAKLLKDVSKKSIAPMTQEYLNARNKQDVDHRDNNVIPNHRKRNQMHEAIKKTNTGSCPSQLTFERKNMPIPRKFSSNNKEMPRDLGSLKNPELDQHLSEKSQENEDLMDTMDECDDLEFECSSQETYFSDTDDSINEESIELVPDKDDQSERVSFLAALFKKTFTEVKTKRVKPTEPKEDVVEPTGPPVANQPVSNPALAKSASANSATCHVGDVQKQTGQIKKNEIQDFFDCRCIINSCRIYS</sequence>
<feature type="region of interest" description="Disordered" evidence="1">
    <location>
        <begin position="458"/>
        <end position="489"/>
    </location>
</feature>
<dbReference type="InterPro" id="IPR003871">
    <property type="entry name" value="RFA1B/D_OB_1st"/>
</dbReference>
<comment type="caution">
    <text evidence="3">The sequence shown here is derived from an EMBL/GenBank/DDBJ whole genome shotgun (WGS) entry which is preliminary data.</text>
</comment>
<dbReference type="CDD" id="cd04481">
    <property type="entry name" value="RPA1_DBD_B_like"/>
    <property type="match status" value="1"/>
</dbReference>
<protein>
    <recommendedName>
        <fullName evidence="2">Replication protein A 70 kDa DNA-binding subunit B/D first OB fold domain-containing protein</fullName>
    </recommendedName>
</protein>
<reference evidence="3 4" key="1">
    <citation type="submission" date="2020-02" db="EMBL/GenBank/DDBJ databases">
        <authorList>
            <person name="Ma Q."/>
            <person name="Huang Y."/>
            <person name="Song X."/>
            <person name="Pei D."/>
        </authorList>
    </citation>
    <scope>NUCLEOTIDE SEQUENCE [LARGE SCALE GENOMIC DNA]</scope>
    <source>
        <strain evidence="3">Sxm20200214</strain>
        <tissue evidence="3">Leaf</tissue>
    </source>
</reference>